<keyword evidence="5" id="KW-1185">Reference proteome</keyword>
<dbReference type="GO" id="GO:0016491">
    <property type="term" value="F:oxidoreductase activity"/>
    <property type="evidence" value="ECO:0007669"/>
    <property type="project" value="UniProtKB-KW"/>
</dbReference>
<gene>
    <name evidence="4" type="ORF">DFH08DRAFT_893842</name>
</gene>
<evidence type="ECO:0000256" key="3">
    <source>
        <dbReference type="RuleBase" id="RU000363"/>
    </source>
</evidence>
<protein>
    <submittedName>
        <fullName evidence="4">Short-chain dehydrogenase</fullName>
    </submittedName>
</protein>
<dbReference type="EMBL" id="JARIHO010000062">
    <property type="protein sequence ID" value="KAJ7315410.1"/>
    <property type="molecule type" value="Genomic_DNA"/>
</dbReference>
<dbReference type="Gene3D" id="3.40.50.720">
    <property type="entry name" value="NAD(P)-binding Rossmann-like Domain"/>
    <property type="match status" value="1"/>
</dbReference>
<evidence type="ECO:0000256" key="2">
    <source>
        <dbReference type="ARBA" id="ARBA00023002"/>
    </source>
</evidence>
<dbReference type="InterPro" id="IPR036291">
    <property type="entry name" value="NAD(P)-bd_dom_sf"/>
</dbReference>
<dbReference type="AlphaFoldDB" id="A0AAD6ZBW0"/>
<proteinExistence type="inferred from homology"/>
<dbReference type="InterPro" id="IPR002347">
    <property type="entry name" value="SDR_fam"/>
</dbReference>
<evidence type="ECO:0000313" key="5">
    <source>
        <dbReference type="Proteomes" id="UP001218218"/>
    </source>
</evidence>
<dbReference type="Pfam" id="PF00106">
    <property type="entry name" value="adh_short"/>
    <property type="match status" value="1"/>
</dbReference>
<organism evidence="4 5">
    <name type="scientific">Mycena albidolilacea</name>
    <dbReference type="NCBI Taxonomy" id="1033008"/>
    <lineage>
        <taxon>Eukaryota</taxon>
        <taxon>Fungi</taxon>
        <taxon>Dikarya</taxon>
        <taxon>Basidiomycota</taxon>
        <taxon>Agaricomycotina</taxon>
        <taxon>Agaricomycetes</taxon>
        <taxon>Agaricomycetidae</taxon>
        <taxon>Agaricales</taxon>
        <taxon>Marasmiineae</taxon>
        <taxon>Mycenaceae</taxon>
        <taxon>Mycena</taxon>
    </lineage>
</organism>
<accession>A0AAD6ZBW0</accession>
<name>A0AAD6ZBW0_9AGAR</name>
<dbReference type="PRINTS" id="PR00080">
    <property type="entry name" value="SDRFAMILY"/>
</dbReference>
<reference evidence="4" key="1">
    <citation type="submission" date="2023-03" db="EMBL/GenBank/DDBJ databases">
        <title>Massive genome expansion in bonnet fungi (Mycena s.s.) driven by repeated elements and novel gene families across ecological guilds.</title>
        <authorList>
            <consortium name="Lawrence Berkeley National Laboratory"/>
            <person name="Harder C.B."/>
            <person name="Miyauchi S."/>
            <person name="Viragh M."/>
            <person name="Kuo A."/>
            <person name="Thoen E."/>
            <person name="Andreopoulos B."/>
            <person name="Lu D."/>
            <person name="Skrede I."/>
            <person name="Drula E."/>
            <person name="Henrissat B."/>
            <person name="Morin E."/>
            <person name="Kohler A."/>
            <person name="Barry K."/>
            <person name="LaButti K."/>
            <person name="Morin E."/>
            <person name="Salamov A."/>
            <person name="Lipzen A."/>
            <person name="Mereny Z."/>
            <person name="Hegedus B."/>
            <person name="Baldrian P."/>
            <person name="Stursova M."/>
            <person name="Weitz H."/>
            <person name="Taylor A."/>
            <person name="Grigoriev I.V."/>
            <person name="Nagy L.G."/>
            <person name="Martin F."/>
            <person name="Kauserud H."/>
        </authorList>
    </citation>
    <scope>NUCLEOTIDE SEQUENCE</scope>
    <source>
        <strain evidence="4">CBHHK002</strain>
    </source>
</reference>
<comment type="caution">
    <text evidence="4">The sequence shown here is derived from an EMBL/GenBank/DDBJ whole genome shotgun (WGS) entry which is preliminary data.</text>
</comment>
<dbReference type="PANTHER" id="PTHR43157">
    <property type="entry name" value="PHOSPHATIDYLINOSITOL-GLYCAN BIOSYNTHESIS CLASS F PROTEIN-RELATED"/>
    <property type="match status" value="1"/>
</dbReference>
<comment type="similarity">
    <text evidence="3">Belongs to the short-chain dehydrogenases/reductases (SDR) family.</text>
</comment>
<dbReference type="SUPFAM" id="SSF51735">
    <property type="entry name" value="NAD(P)-binding Rossmann-fold domains"/>
    <property type="match status" value="1"/>
</dbReference>
<sequence>MDFVYTRFKVLQQLSNQKWFSAQRAPLPIPDGDLTGKTVVVTGANRGIGFEAAKHFAKLGVGRLILGCRNAGVGNQAAQEISDATGSNAVTCWPLDLSSFASVSAFVTRIQDEGVTVDILVGNAAIMDTHYTQTEDGWEKSLQVNYLSNVLLTVLLLPHLSRGSDIVNSGRIILLSSVVHYFITHLPEADSPDILSKLNDRQHCTKSIMALRYSISKLFILFFSRELAHRVDGNTGGPIVAAVDPGYCSTNLDHEAVSTAIRRFFIRIVNYFIARTPEMGSRTLIHAATRQESRALHGKYLTSCRVERESAYSLTGEGFAIQRRLWQETIDILQQVDPRVTTVLADYF</sequence>
<dbReference type="Proteomes" id="UP001218218">
    <property type="component" value="Unassembled WGS sequence"/>
</dbReference>
<evidence type="ECO:0000313" key="4">
    <source>
        <dbReference type="EMBL" id="KAJ7315410.1"/>
    </source>
</evidence>
<keyword evidence="2" id="KW-0560">Oxidoreductase</keyword>
<dbReference type="PANTHER" id="PTHR43157:SF31">
    <property type="entry name" value="PHOSPHATIDYLINOSITOL-GLYCAN BIOSYNTHESIS CLASS F PROTEIN"/>
    <property type="match status" value="1"/>
</dbReference>
<dbReference type="PROSITE" id="PS00061">
    <property type="entry name" value="ADH_SHORT"/>
    <property type="match status" value="1"/>
</dbReference>
<dbReference type="InterPro" id="IPR020904">
    <property type="entry name" value="Sc_DH/Rdtase_CS"/>
</dbReference>
<evidence type="ECO:0000256" key="1">
    <source>
        <dbReference type="ARBA" id="ARBA00022857"/>
    </source>
</evidence>
<dbReference type="PRINTS" id="PR00081">
    <property type="entry name" value="GDHRDH"/>
</dbReference>
<keyword evidence="1" id="KW-0521">NADP</keyword>